<sequence length="135" mass="15191">MTNETHSTTQLETQVVVQPKTTALSPYDAALSLMPFLLFLGAVFAIIKGGAWMKDRTAREVQDFTQIGNRLDELEKGVKGMSSLSVSLHDHERRITVIETDYRHINTTLDELKVGIKQLNDNVLDLAQRLPRKEA</sequence>
<dbReference type="Proteomes" id="UP000015531">
    <property type="component" value="Unassembled WGS sequence"/>
</dbReference>
<name>T0HH54_9SPHN</name>
<dbReference type="EMBL" id="ATDP01000103">
    <property type="protein sequence ID" value="EQB12322.1"/>
    <property type="molecule type" value="Genomic_DNA"/>
</dbReference>
<protein>
    <submittedName>
        <fullName evidence="2">Uncharacterized protein</fullName>
    </submittedName>
</protein>
<evidence type="ECO:0000256" key="1">
    <source>
        <dbReference type="SAM" id="Phobius"/>
    </source>
</evidence>
<keyword evidence="1" id="KW-1133">Transmembrane helix</keyword>
<dbReference type="PATRIC" id="fig|1331060.3.peg.3755"/>
<dbReference type="RefSeq" id="WP_021227438.1">
    <property type="nucleotide sequence ID" value="NZ_ATDP01000103.1"/>
</dbReference>
<reference evidence="2 3" key="1">
    <citation type="journal article" date="2013" name="Genome Announc.">
        <title>Draft Genome Sequence of Sphingobium lactosutens Strain DS20T, Isolated from a Hexachlorocyclohexane Dumpsite.</title>
        <authorList>
            <person name="Kumar R."/>
            <person name="Dwivedi V."/>
            <person name="Negi V."/>
            <person name="Khurana J.P."/>
            <person name="Lal R."/>
        </authorList>
    </citation>
    <scope>NUCLEOTIDE SEQUENCE [LARGE SCALE GENOMIC DNA]</scope>
    <source>
        <strain evidence="2 3">DS20</strain>
    </source>
</reference>
<comment type="caution">
    <text evidence="2">The sequence shown here is derived from an EMBL/GenBank/DDBJ whole genome shotgun (WGS) entry which is preliminary data.</text>
</comment>
<feature type="transmembrane region" description="Helical" evidence="1">
    <location>
        <begin position="29"/>
        <end position="47"/>
    </location>
</feature>
<accession>T0HH54</accession>
<proteinExistence type="predicted"/>
<evidence type="ECO:0000313" key="2">
    <source>
        <dbReference type="EMBL" id="EQB12322.1"/>
    </source>
</evidence>
<dbReference type="AlphaFoldDB" id="T0HH54"/>
<keyword evidence="3" id="KW-1185">Reference proteome</keyword>
<organism evidence="2 3">
    <name type="scientific">Sphingobium lactosutens DS20</name>
    <dbReference type="NCBI Taxonomy" id="1331060"/>
    <lineage>
        <taxon>Bacteria</taxon>
        <taxon>Pseudomonadati</taxon>
        <taxon>Pseudomonadota</taxon>
        <taxon>Alphaproteobacteria</taxon>
        <taxon>Sphingomonadales</taxon>
        <taxon>Sphingomonadaceae</taxon>
        <taxon>Sphingobium</taxon>
    </lineage>
</organism>
<gene>
    <name evidence="2" type="ORF">RLDS_19435</name>
</gene>
<keyword evidence="1" id="KW-0472">Membrane</keyword>
<keyword evidence="1" id="KW-0812">Transmembrane</keyword>
<evidence type="ECO:0000313" key="3">
    <source>
        <dbReference type="Proteomes" id="UP000015531"/>
    </source>
</evidence>